<evidence type="ECO:0000259" key="2">
    <source>
        <dbReference type="Pfam" id="PF17425"/>
    </source>
</evidence>
<dbReference type="GO" id="GO:0004062">
    <property type="term" value="F:aryl sulfotransferase activity"/>
    <property type="evidence" value="ECO:0007669"/>
    <property type="project" value="InterPro"/>
</dbReference>
<dbReference type="Proteomes" id="UP000189761">
    <property type="component" value="Unassembled WGS sequence"/>
</dbReference>
<dbReference type="InterPro" id="IPR053143">
    <property type="entry name" value="Arylsulfate_ST"/>
</dbReference>
<dbReference type="Pfam" id="PF17425">
    <property type="entry name" value="Arylsulfotran_N"/>
    <property type="match status" value="1"/>
</dbReference>
<dbReference type="InterPro" id="IPR011047">
    <property type="entry name" value="Quinoprotein_ADH-like_sf"/>
</dbReference>
<dbReference type="PANTHER" id="PTHR35340">
    <property type="entry name" value="PQQ ENZYME REPEAT PROTEIN-RELATED"/>
    <property type="match status" value="1"/>
</dbReference>
<sequence length="545" mass="62249">MEGHQLKKFIIILPLLLIIGGMVIVLKNMKSESSSVIPKTTVSSAYDVERLATQEKTSSDMMKTYKKGNYSLTHPYIIKDPYNVAPLTTLVMFKTKEKTKITITVEGKDTESTITKTISDFKTEHEIPIIGLYADYNNTVKIKSEAEDGTVKTKELRIETESLPEDFLQNEVVKANKEKMEDGLTFIESSFGYGYAVDNNGDVRWFSSLPIHATFKRLKNGNVLYVTKKDKQYNEILEMDMLGKLSNAYTIQPQTYTNSDVIHHDLIEMPNGNLLATVNSDEKYIEDIIVEIDRQTGEVVHTIDLKDILPENFYMEYDGPSGEDGEVDWFHLNAIVYDESDDSLIISGRHQDTVMKIDYSTSKIKWILADHEDWPNSYKKFLLTENGKDFKYNAGQHAPMILPDQDNNSDTLDILLFDNNNVISRGNKTESQKYSRAVQYRINEKTRTVKEVWSYGESRGKDFFSSIVGNAVYQNSTGNRLITSGYILGENDSAESRVVEVTNDSNANVVFELKITGFEQGSHRQVYRAWRGSLYPDLWEFKLDY</sequence>
<proteinExistence type="predicted"/>
<keyword evidence="1" id="KW-0812">Transmembrane</keyword>
<dbReference type="InterPro" id="IPR035391">
    <property type="entry name" value="Arylsulfotran_N"/>
</dbReference>
<keyword evidence="4" id="KW-1185">Reference proteome</keyword>
<feature type="domain" description="Arylsulfotransferase N-terminal" evidence="2">
    <location>
        <begin position="77"/>
        <end position="161"/>
    </location>
</feature>
<dbReference type="AlphaFoldDB" id="A0A8E2LFG0"/>
<dbReference type="EMBL" id="MTLA01000058">
    <property type="protein sequence ID" value="OOP69353.1"/>
    <property type="molecule type" value="Genomic_DNA"/>
</dbReference>
<evidence type="ECO:0000313" key="4">
    <source>
        <dbReference type="Proteomes" id="UP000189761"/>
    </source>
</evidence>
<organism evidence="3 4">
    <name type="scientific">Heyndrickxia oleronia</name>
    <dbReference type="NCBI Taxonomy" id="38875"/>
    <lineage>
        <taxon>Bacteria</taxon>
        <taxon>Bacillati</taxon>
        <taxon>Bacillota</taxon>
        <taxon>Bacilli</taxon>
        <taxon>Bacillales</taxon>
        <taxon>Bacillaceae</taxon>
        <taxon>Heyndrickxia</taxon>
    </lineage>
</organism>
<keyword evidence="1" id="KW-0472">Membrane</keyword>
<name>A0A8E2LFG0_9BACI</name>
<protein>
    <recommendedName>
        <fullName evidence="2">Arylsulfotransferase N-terminal domain-containing protein</fullName>
    </recommendedName>
</protein>
<dbReference type="Pfam" id="PF05935">
    <property type="entry name" value="Arylsulfotrans"/>
    <property type="match status" value="1"/>
</dbReference>
<feature type="transmembrane region" description="Helical" evidence="1">
    <location>
        <begin position="9"/>
        <end position="26"/>
    </location>
</feature>
<keyword evidence="1" id="KW-1133">Transmembrane helix</keyword>
<accession>A0A8E2LFG0</accession>
<evidence type="ECO:0000313" key="3">
    <source>
        <dbReference type="EMBL" id="OOP69353.1"/>
    </source>
</evidence>
<reference evidence="3 4" key="1">
    <citation type="submission" date="2017-01" db="EMBL/GenBank/DDBJ databases">
        <title>Draft genome sequence of Bacillus oleronius.</title>
        <authorList>
            <person name="Allam M."/>
        </authorList>
    </citation>
    <scope>NUCLEOTIDE SEQUENCE [LARGE SCALE GENOMIC DNA]</scope>
    <source>
        <strain evidence="3 4">DSM 9356</strain>
    </source>
</reference>
<dbReference type="InterPro" id="IPR038477">
    <property type="entry name" value="ASST_N_sf"/>
</dbReference>
<dbReference type="PANTHER" id="PTHR35340:SF10">
    <property type="entry name" value="CYTOPLASMIC PROTEIN"/>
    <property type="match status" value="1"/>
</dbReference>
<gene>
    <name evidence="3" type="ORF">BWZ43_05600</name>
</gene>
<dbReference type="SUPFAM" id="SSF50998">
    <property type="entry name" value="Quinoprotein alcohol dehydrogenase-like"/>
    <property type="match status" value="1"/>
</dbReference>
<comment type="caution">
    <text evidence="3">The sequence shown here is derived from an EMBL/GenBank/DDBJ whole genome shotgun (WGS) entry which is preliminary data.</text>
</comment>
<dbReference type="InterPro" id="IPR010262">
    <property type="entry name" value="Arylsulfotransferase_bact"/>
</dbReference>
<evidence type="ECO:0000256" key="1">
    <source>
        <dbReference type="SAM" id="Phobius"/>
    </source>
</evidence>
<dbReference type="Gene3D" id="2.60.40.3100">
    <property type="entry name" value="Arylsulphate sulphotransferase monomer, N-terminal domain"/>
    <property type="match status" value="1"/>
</dbReference>